<sequence>MKSTLVAQPWLGALLLLMTLQAPLANAFSSSDACVITMGYRTSERLPFIGDEPNNTGFYHDLYQAAADKIGCKLNVVRAPKLRILRDLKLGNIDFYPGLNFTEDRAKYAHFIPNGLSERAIGISRAGAADIRSIEQLVNNKMTLLIAPGSYDFGGLPDKIQVRKPPELNVSKALDYLLSNQGDFFIYDQTTLHYYLNDRDPTQFKLHYDCCQSAQEMYLGFSKKSRHYRGRHNPNYRADTPISPDNNPTVLAPDSKAFQFAKALAAMDSQGETQRLYSKYFG</sequence>
<dbReference type="PANTHER" id="PTHR35936:SF38">
    <property type="entry name" value="GLUTAMINE-BINDING PERIPLASMIC PROTEIN"/>
    <property type="match status" value="1"/>
</dbReference>
<comment type="similarity">
    <text evidence="1">Belongs to the bacterial solute-binding protein 3 family.</text>
</comment>
<reference evidence="5" key="1">
    <citation type="journal article" date="2023" name="Int. J. Syst. Evol. Microbiol.">
        <title>&lt;i&gt;Shewanella septentrionalis&lt;/i&gt; sp. nov. and &lt;i&gt;Shewanella holmiensis&lt;/i&gt; sp. nov., isolated from Baltic Sea water and sediments.</title>
        <authorList>
            <person name="Martin-Rodriguez A.J."/>
            <person name="Thorell K."/>
            <person name="Joffre E."/>
            <person name="Jensie-Markopoulos S."/>
            <person name="Moore E.R.B."/>
            <person name="Sjoling A."/>
        </authorList>
    </citation>
    <scope>NUCLEOTIDE SEQUENCE</scope>
    <source>
        <strain evidence="5">SP1W3</strain>
    </source>
</reference>
<dbReference type="InterPro" id="IPR001638">
    <property type="entry name" value="Solute-binding_3/MltF_N"/>
</dbReference>
<dbReference type="PANTHER" id="PTHR35936">
    <property type="entry name" value="MEMBRANE-BOUND LYTIC MUREIN TRANSGLYCOSYLASE F"/>
    <property type="match status" value="1"/>
</dbReference>
<evidence type="ECO:0000256" key="1">
    <source>
        <dbReference type="ARBA" id="ARBA00010333"/>
    </source>
</evidence>
<feature type="domain" description="Solute-binding protein family 3/N-terminal" evidence="4">
    <location>
        <begin position="44"/>
        <end position="282"/>
    </location>
</feature>
<feature type="chain" id="PRO_5040842403" evidence="3">
    <location>
        <begin position="28"/>
        <end position="282"/>
    </location>
</feature>
<feature type="signal peptide" evidence="3">
    <location>
        <begin position="1"/>
        <end position="27"/>
    </location>
</feature>
<evidence type="ECO:0000313" key="5">
    <source>
        <dbReference type="EMBL" id="MCT7946214.1"/>
    </source>
</evidence>
<keyword evidence="6" id="KW-1185">Reference proteome</keyword>
<dbReference type="SUPFAM" id="SSF53850">
    <property type="entry name" value="Periplasmic binding protein-like II"/>
    <property type="match status" value="1"/>
</dbReference>
<name>A0A9X2WVX5_9GAMM</name>
<dbReference type="EMBL" id="JAMTCC010000020">
    <property type="protein sequence ID" value="MCT7946214.1"/>
    <property type="molecule type" value="Genomic_DNA"/>
</dbReference>
<dbReference type="RefSeq" id="WP_006083237.1">
    <property type="nucleotide sequence ID" value="NZ_JAMTCC010000020.1"/>
</dbReference>
<dbReference type="Gene3D" id="3.40.190.10">
    <property type="entry name" value="Periplasmic binding protein-like II"/>
    <property type="match status" value="2"/>
</dbReference>
<dbReference type="Proteomes" id="UP001155604">
    <property type="component" value="Unassembled WGS sequence"/>
</dbReference>
<comment type="caution">
    <text evidence="5">The sequence shown here is derived from an EMBL/GenBank/DDBJ whole genome shotgun (WGS) entry which is preliminary data.</text>
</comment>
<dbReference type="Pfam" id="PF00497">
    <property type="entry name" value="SBP_bac_3"/>
    <property type="match status" value="1"/>
</dbReference>
<accession>A0A9X2WVX5</accession>
<protein>
    <submittedName>
        <fullName evidence="5">Transporter substrate-binding domain-containing protein</fullName>
    </submittedName>
</protein>
<evidence type="ECO:0000256" key="3">
    <source>
        <dbReference type="SAM" id="SignalP"/>
    </source>
</evidence>
<gene>
    <name evidence="5" type="ORF">NE536_12705</name>
</gene>
<evidence type="ECO:0000313" key="6">
    <source>
        <dbReference type="Proteomes" id="UP001155604"/>
    </source>
</evidence>
<keyword evidence="2 3" id="KW-0732">Signal</keyword>
<organism evidence="5 6">
    <name type="scientific">Shewanella septentrionalis</name>
    <dbReference type="NCBI Taxonomy" id="2952223"/>
    <lineage>
        <taxon>Bacteria</taxon>
        <taxon>Pseudomonadati</taxon>
        <taxon>Pseudomonadota</taxon>
        <taxon>Gammaproteobacteria</taxon>
        <taxon>Alteromonadales</taxon>
        <taxon>Shewanellaceae</taxon>
        <taxon>Shewanella</taxon>
    </lineage>
</organism>
<proteinExistence type="inferred from homology"/>
<evidence type="ECO:0000259" key="4">
    <source>
        <dbReference type="Pfam" id="PF00497"/>
    </source>
</evidence>
<evidence type="ECO:0000256" key="2">
    <source>
        <dbReference type="ARBA" id="ARBA00022729"/>
    </source>
</evidence>
<dbReference type="AlphaFoldDB" id="A0A9X2WVX5"/>